<evidence type="ECO:0000313" key="2">
    <source>
        <dbReference type="Proteomes" id="UP000887013"/>
    </source>
</evidence>
<name>A0A8X6UKE9_NEPPI</name>
<evidence type="ECO:0000313" key="1">
    <source>
        <dbReference type="EMBL" id="GFU30621.1"/>
    </source>
</evidence>
<accession>A0A8X6UKE9</accession>
<keyword evidence="2" id="KW-1185">Reference proteome</keyword>
<gene>
    <name evidence="1" type="primary">NCL1_13126</name>
    <name evidence="1" type="ORF">NPIL_245571</name>
</gene>
<organism evidence="1 2">
    <name type="scientific">Nephila pilipes</name>
    <name type="common">Giant wood spider</name>
    <name type="synonym">Nephila maculata</name>
    <dbReference type="NCBI Taxonomy" id="299642"/>
    <lineage>
        <taxon>Eukaryota</taxon>
        <taxon>Metazoa</taxon>
        <taxon>Ecdysozoa</taxon>
        <taxon>Arthropoda</taxon>
        <taxon>Chelicerata</taxon>
        <taxon>Arachnida</taxon>
        <taxon>Araneae</taxon>
        <taxon>Araneomorphae</taxon>
        <taxon>Entelegynae</taxon>
        <taxon>Araneoidea</taxon>
        <taxon>Nephilidae</taxon>
        <taxon>Nephila</taxon>
    </lineage>
</organism>
<proteinExistence type="predicted"/>
<sequence>MLLLKFSFSVSSRVKSRCYDDPLCSWRRFQEKCECYQSPCDTHHCQLNQDEPLCNCTKHLCDWDATKGLGACQFIRNERDEFCSCRRDFEYPLYNPNGMIKCSTVLVDNFSLPCYKTNFVRNIL</sequence>
<dbReference type="Proteomes" id="UP000887013">
    <property type="component" value="Unassembled WGS sequence"/>
</dbReference>
<dbReference type="AlphaFoldDB" id="A0A8X6UKE9"/>
<protein>
    <submittedName>
        <fullName evidence="1">Uncharacterized protein</fullName>
    </submittedName>
</protein>
<comment type="caution">
    <text evidence="1">The sequence shown here is derived from an EMBL/GenBank/DDBJ whole genome shotgun (WGS) entry which is preliminary data.</text>
</comment>
<reference evidence="1" key="1">
    <citation type="submission" date="2020-08" db="EMBL/GenBank/DDBJ databases">
        <title>Multicomponent nature underlies the extraordinary mechanical properties of spider dragline silk.</title>
        <authorList>
            <person name="Kono N."/>
            <person name="Nakamura H."/>
            <person name="Mori M."/>
            <person name="Yoshida Y."/>
            <person name="Ohtoshi R."/>
            <person name="Malay A.D."/>
            <person name="Moran D.A.P."/>
            <person name="Tomita M."/>
            <person name="Numata K."/>
            <person name="Arakawa K."/>
        </authorList>
    </citation>
    <scope>NUCLEOTIDE SEQUENCE</scope>
</reference>
<dbReference type="EMBL" id="BMAW01129501">
    <property type="protein sequence ID" value="GFU30621.1"/>
    <property type="molecule type" value="Genomic_DNA"/>
</dbReference>